<evidence type="ECO:0000256" key="1">
    <source>
        <dbReference type="SAM" id="MobiDB-lite"/>
    </source>
</evidence>
<keyword evidence="4" id="KW-1185">Reference proteome</keyword>
<evidence type="ECO:0008006" key="5">
    <source>
        <dbReference type="Google" id="ProtNLM"/>
    </source>
</evidence>
<gene>
    <name evidence="3" type="ORF">AQUCO_02500160v1</name>
</gene>
<feature type="transmembrane region" description="Helical" evidence="2">
    <location>
        <begin position="12"/>
        <end position="31"/>
    </location>
</feature>
<keyword evidence="2" id="KW-0812">Transmembrane</keyword>
<name>A0A2G5D9T5_AQUCA</name>
<dbReference type="InterPro" id="IPR039316">
    <property type="entry name" value="CLE25/26"/>
</dbReference>
<keyword evidence="2" id="KW-0472">Membrane</keyword>
<feature type="compositionally biased region" description="Basic and acidic residues" evidence="1">
    <location>
        <begin position="77"/>
        <end position="94"/>
    </location>
</feature>
<dbReference type="PANTHER" id="PTHR34277:SF2">
    <property type="entry name" value="CLAVATA3_ESR (CLE)-RELATED PROTEIN 26"/>
    <property type="match status" value="1"/>
</dbReference>
<feature type="region of interest" description="Disordered" evidence="1">
    <location>
        <begin position="57"/>
        <end position="94"/>
    </location>
</feature>
<keyword evidence="2" id="KW-1133">Transmembrane helix</keyword>
<accession>A0A2G5D9T5</accession>
<dbReference type="InParanoid" id="A0A2G5D9T5"/>
<dbReference type="Proteomes" id="UP000230069">
    <property type="component" value="Unassembled WGS sequence"/>
</dbReference>
<dbReference type="OrthoDB" id="1910203at2759"/>
<evidence type="ECO:0000313" key="4">
    <source>
        <dbReference type="Proteomes" id="UP000230069"/>
    </source>
</evidence>
<sequence length="94" mass="10106">MGCGGGGILRTFFGTLIFVGFIGILIGGILPSDLIKETTPKAGRLKYLEVIERGKLGARPDLDPNCMSKRRVPRGPDPIHNRKAGDSRRPPGHA</sequence>
<protein>
    <recommendedName>
        <fullName evidence="5">CLAVATA3/ESR-related protein</fullName>
    </recommendedName>
</protein>
<dbReference type="FunCoup" id="A0A2G5D9T5">
    <property type="interactions" value="457"/>
</dbReference>
<proteinExistence type="predicted"/>
<dbReference type="PANTHER" id="PTHR34277">
    <property type="entry name" value="CLAVATA3/ESR (CLE)-RELATED PROTEIN 26"/>
    <property type="match status" value="1"/>
</dbReference>
<evidence type="ECO:0000313" key="3">
    <source>
        <dbReference type="EMBL" id="PIA40270.1"/>
    </source>
</evidence>
<dbReference type="EMBL" id="KZ305042">
    <property type="protein sequence ID" value="PIA40270.1"/>
    <property type="molecule type" value="Genomic_DNA"/>
</dbReference>
<evidence type="ECO:0000256" key="2">
    <source>
        <dbReference type="SAM" id="Phobius"/>
    </source>
</evidence>
<reference evidence="3 4" key="1">
    <citation type="submission" date="2017-09" db="EMBL/GenBank/DDBJ databases">
        <title>WGS assembly of Aquilegia coerulea Goldsmith.</title>
        <authorList>
            <person name="Hodges S."/>
            <person name="Kramer E."/>
            <person name="Nordborg M."/>
            <person name="Tomkins J."/>
            <person name="Borevitz J."/>
            <person name="Derieg N."/>
            <person name="Yan J."/>
            <person name="Mihaltcheva S."/>
            <person name="Hayes R.D."/>
            <person name="Rokhsar D."/>
        </authorList>
    </citation>
    <scope>NUCLEOTIDE SEQUENCE [LARGE SCALE GENOMIC DNA]</scope>
    <source>
        <strain evidence="4">cv. Goldsmith</strain>
    </source>
</reference>
<organism evidence="3 4">
    <name type="scientific">Aquilegia coerulea</name>
    <name type="common">Rocky mountain columbine</name>
    <dbReference type="NCBI Taxonomy" id="218851"/>
    <lineage>
        <taxon>Eukaryota</taxon>
        <taxon>Viridiplantae</taxon>
        <taxon>Streptophyta</taxon>
        <taxon>Embryophyta</taxon>
        <taxon>Tracheophyta</taxon>
        <taxon>Spermatophyta</taxon>
        <taxon>Magnoliopsida</taxon>
        <taxon>Ranunculales</taxon>
        <taxon>Ranunculaceae</taxon>
        <taxon>Thalictroideae</taxon>
        <taxon>Aquilegia</taxon>
    </lineage>
</organism>
<dbReference type="AlphaFoldDB" id="A0A2G5D9T5"/>